<dbReference type="InterPro" id="IPR039752">
    <property type="entry name" value="F-box_only"/>
</dbReference>
<dbReference type="SMART" id="SM01198">
    <property type="entry name" value="FBA"/>
    <property type="match status" value="1"/>
</dbReference>
<dbReference type="SUPFAM" id="SSF49785">
    <property type="entry name" value="Galactose-binding domain-like"/>
    <property type="match status" value="1"/>
</dbReference>
<dbReference type="GO" id="GO:0019005">
    <property type="term" value="C:SCF ubiquitin ligase complex"/>
    <property type="evidence" value="ECO:0007669"/>
    <property type="project" value="TreeGrafter"/>
</dbReference>
<dbReference type="GO" id="GO:0031146">
    <property type="term" value="P:SCF-dependent proteasomal ubiquitin-dependent protein catabolic process"/>
    <property type="evidence" value="ECO:0007669"/>
    <property type="project" value="TreeGrafter"/>
</dbReference>
<dbReference type="Proteomes" id="UP001044222">
    <property type="component" value="Chromosome 12"/>
</dbReference>
<name>A0A9D3RTG2_ANGAN</name>
<evidence type="ECO:0000313" key="2">
    <source>
        <dbReference type="EMBL" id="KAG5838932.1"/>
    </source>
</evidence>
<dbReference type="EMBL" id="JAFIRN010000012">
    <property type="protein sequence ID" value="KAG5838932.1"/>
    <property type="molecule type" value="Genomic_DNA"/>
</dbReference>
<organism evidence="2 3">
    <name type="scientific">Anguilla anguilla</name>
    <name type="common">European freshwater eel</name>
    <name type="synonym">Muraena anguilla</name>
    <dbReference type="NCBI Taxonomy" id="7936"/>
    <lineage>
        <taxon>Eukaryota</taxon>
        <taxon>Metazoa</taxon>
        <taxon>Chordata</taxon>
        <taxon>Craniata</taxon>
        <taxon>Vertebrata</taxon>
        <taxon>Euteleostomi</taxon>
        <taxon>Actinopterygii</taxon>
        <taxon>Neopterygii</taxon>
        <taxon>Teleostei</taxon>
        <taxon>Anguilliformes</taxon>
        <taxon>Anguillidae</taxon>
        <taxon>Anguilla</taxon>
    </lineage>
</organism>
<dbReference type="GO" id="GO:0005737">
    <property type="term" value="C:cytoplasm"/>
    <property type="evidence" value="ECO:0007669"/>
    <property type="project" value="TreeGrafter"/>
</dbReference>
<dbReference type="InterPro" id="IPR008979">
    <property type="entry name" value="Galactose-bd-like_sf"/>
</dbReference>
<dbReference type="PANTHER" id="PTHR12125">
    <property type="entry name" value="F-BOX ONLY PROTEIN 6-LIKE PROTEIN"/>
    <property type="match status" value="1"/>
</dbReference>
<dbReference type="PANTHER" id="PTHR12125:SF12">
    <property type="entry name" value="F-BOX ONLY PROTEIN 6"/>
    <property type="match status" value="1"/>
</dbReference>
<dbReference type="PROSITE" id="PS51114">
    <property type="entry name" value="FBA"/>
    <property type="match status" value="1"/>
</dbReference>
<dbReference type="InterPro" id="IPR007397">
    <property type="entry name" value="F-box-assoc_dom"/>
</dbReference>
<feature type="domain" description="FBA" evidence="1">
    <location>
        <begin position="21"/>
        <end position="213"/>
    </location>
</feature>
<dbReference type="Pfam" id="PF04300">
    <property type="entry name" value="FBA"/>
    <property type="match status" value="1"/>
</dbReference>
<dbReference type="GO" id="GO:0036503">
    <property type="term" value="P:ERAD pathway"/>
    <property type="evidence" value="ECO:0007669"/>
    <property type="project" value="TreeGrafter"/>
</dbReference>
<gene>
    <name evidence="2" type="ORF">ANANG_G00228970</name>
</gene>
<proteinExistence type="predicted"/>
<protein>
    <recommendedName>
        <fullName evidence="1">FBA domain-containing protein</fullName>
    </recommendedName>
</protein>
<dbReference type="AlphaFoldDB" id="A0A9D3RTG2"/>
<dbReference type="Gene3D" id="2.60.120.260">
    <property type="entry name" value="Galactose-binding domain-like"/>
    <property type="match status" value="1"/>
</dbReference>
<comment type="caution">
    <text evidence="2">The sequence shown here is derived from an EMBL/GenBank/DDBJ whole genome shotgun (WGS) entry which is preliminary data.</text>
</comment>
<sequence length="217" mass="24448">MGHICIRDVACAPPPVLEKVFVNVPPEEVVCGVGWCAGREGGGRQRRLVAGEVQAGQVSAPRHPRPPLTGGSFYFLCKNRRNLIKNPIAIGGTCKKSQLIDLVKEGYSQLFMDEIQPDIVISDWYSAHRNCGSKYEICVELLSQNEEVIRKFCPEPVYIDHPIDRNWRQMTHVFRDYGRGVRFVRFCHGGQDTKFWAGWYGIRVTNSSVEICPSAPV</sequence>
<dbReference type="FunFam" id="2.60.120.260:FF:000012">
    <property type="entry name" value="F-box only protein 2"/>
    <property type="match status" value="1"/>
</dbReference>
<dbReference type="GO" id="GO:0061630">
    <property type="term" value="F:ubiquitin protein ligase activity"/>
    <property type="evidence" value="ECO:0007669"/>
    <property type="project" value="TreeGrafter"/>
</dbReference>
<reference evidence="2" key="1">
    <citation type="submission" date="2021-01" db="EMBL/GenBank/DDBJ databases">
        <title>A chromosome-scale assembly of European eel, Anguilla anguilla.</title>
        <authorList>
            <person name="Henkel C."/>
            <person name="Jong-Raadsen S.A."/>
            <person name="Dufour S."/>
            <person name="Weltzien F.-A."/>
            <person name="Palstra A.P."/>
            <person name="Pelster B."/>
            <person name="Spaink H.P."/>
            <person name="Van Den Thillart G.E."/>
            <person name="Jansen H."/>
            <person name="Zahm M."/>
            <person name="Klopp C."/>
            <person name="Cedric C."/>
            <person name="Louis A."/>
            <person name="Berthelot C."/>
            <person name="Parey E."/>
            <person name="Roest Crollius H."/>
            <person name="Montfort J."/>
            <person name="Robinson-Rechavi M."/>
            <person name="Bucao C."/>
            <person name="Bouchez O."/>
            <person name="Gislard M."/>
            <person name="Lluch J."/>
            <person name="Milhes M."/>
            <person name="Lampietro C."/>
            <person name="Lopez Roques C."/>
            <person name="Donnadieu C."/>
            <person name="Braasch I."/>
            <person name="Desvignes T."/>
            <person name="Postlethwait J."/>
            <person name="Bobe J."/>
            <person name="Guiguen Y."/>
            <person name="Dirks R."/>
        </authorList>
    </citation>
    <scope>NUCLEOTIDE SEQUENCE</scope>
    <source>
        <strain evidence="2">Tag_6206</strain>
        <tissue evidence="2">Liver</tissue>
    </source>
</reference>
<evidence type="ECO:0000313" key="3">
    <source>
        <dbReference type="Proteomes" id="UP001044222"/>
    </source>
</evidence>
<keyword evidence="3" id="KW-1185">Reference proteome</keyword>
<dbReference type="GO" id="GO:0006516">
    <property type="term" value="P:glycoprotein catabolic process"/>
    <property type="evidence" value="ECO:0007669"/>
    <property type="project" value="TreeGrafter"/>
</dbReference>
<evidence type="ECO:0000259" key="1">
    <source>
        <dbReference type="PROSITE" id="PS51114"/>
    </source>
</evidence>
<accession>A0A9D3RTG2</accession>